<sequence length="67" mass="7612">MRIIEDIDDSYQMIENTAYKAKENKSIEDDLTTAIKAISKTTHELIEIIKSTENIASHKNLLALNGY</sequence>
<keyword evidence="2" id="KW-1185">Reference proteome</keyword>
<gene>
    <name evidence="1" type="ORF">AN396_10430</name>
</gene>
<dbReference type="EMBL" id="LJDB01000084">
    <property type="protein sequence ID" value="ONI38562.1"/>
    <property type="molecule type" value="Genomic_DNA"/>
</dbReference>
<evidence type="ECO:0000313" key="1">
    <source>
        <dbReference type="EMBL" id="ONI38562.1"/>
    </source>
</evidence>
<comment type="caution">
    <text evidence="1">The sequence shown here is derived from an EMBL/GenBank/DDBJ whole genome shotgun (WGS) entry which is preliminary data.</text>
</comment>
<dbReference type="Proteomes" id="UP000188605">
    <property type="component" value="Unassembled WGS sequence"/>
</dbReference>
<evidence type="ECO:0000313" key="2">
    <source>
        <dbReference type="Proteomes" id="UP000188605"/>
    </source>
</evidence>
<protein>
    <submittedName>
        <fullName evidence="1">Uncharacterized protein</fullName>
    </submittedName>
</protein>
<proteinExistence type="predicted"/>
<organism evidence="1 2">
    <name type="scientific">Candidatus Epulonipiscium fishelsonii</name>
    <dbReference type="NCBI Taxonomy" id="77094"/>
    <lineage>
        <taxon>Bacteria</taxon>
        <taxon>Bacillati</taxon>
        <taxon>Bacillota</taxon>
        <taxon>Clostridia</taxon>
        <taxon>Lachnospirales</taxon>
        <taxon>Lachnospiraceae</taxon>
        <taxon>Candidatus Epulonipiscium</taxon>
    </lineage>
</organism>
<accession>A0ACC8X9F0</accession>
<name>A0ACC8X9F0_9FIRM</name>
<reference evidence="1" key="1">
    <citation type="submission" date="2016-08" db="EMBL/GenBank/DDBJ databases">
        <authorList>
            <person name="Ngugi D.K."/>
            <person name="Miyake S."/>
            <person name="Stingl U."/>
        </authorList>
    </citation>
    <scope>NUCLEOTIDE SEQUENCE</scope>
    <source>
        <strain evidence="1">SCG-B11WGA-EpuloA1</strain>
    </source>
</reference>